<dbReference type="InterPro" id="IPR010290">
    <property type="entry name" value="TM_effector"/>
</dbReference>
<feature type="transmembrane region" description="Helical" evidence="7">
    <location>
        <begin position="404"/>
        <end position="420"/>
    </location>
</feature>
<keyword evidence="4 7" id="KW-0812">Transmembrane</keyword>
<accession>A0A7G8BM30</accession>
<feature type="transmembrane region" description="Helical" evidence="7">
    <location>
        <begin position="74"/>
        <end position="94"/>
    </location>
</feature>
<feature type="transmembrane region" description="Helical" evidence="7">
    <location>
        <begin position="106"/>
        <end position="127"/>
    </location>
</feature>
<dbReference type="PROSITE" id="PS50850">
    <property type="entry name" value="MFS"/>
    <property type="match status" value="1"/>
</dbReference>
<evidence type="ECO:0000256" key="5">
    <source>
        <dbReference type="ARBA" id="ARBA00022989"/>
    </source>
</evidence>
<dbReference type="InterPro" id="IPR036259">
    <property type="entry name" value="MFS_trans_sf"/>
</dbReference>
<organism evidence="9 10">
    <name type="scientific">Alloacidobacterium dinghuense</name>
    <dbReference type="NCBI Taxonomy" id="2763107"/>
    <lineage>
        <taxon>Bacteria</taxon>
        <taxon>Pseudomonadati</taxon>
        <taxon>Acidobacteriota</taxon>
        <taxon>Terriglobia</taxon>
        <taxon>Terriglobales</taxon>
        <taxon>Acidobacteriaceae</taxon>
        <taxon>Alloacidobacterium</taxon>
    </lineage>
</organism>
<dbReference type="GO" id="GO:0005886">
    <property type="term" value="C:plasma membrane"/>
    <property type="evidence" value="ECO:0007669"/>
    <property type="project" value="UniProtKB-SubCell"/>
</dbReference>
<evidence type="ECO:0000256" key="7">
    <source>
        <dbReference type="SAM" id="Phobius"/>
    </source>
</evidence>
<dbReference type="Proteomes" id="UP000515312">
    <property type="component" value="Chromosome"/>
</dbReference>
<protein>
    <submittedName>
        <fullName evidence="9">MFS transporter</fullName>
    </submittedName>
</protein>
<evidence type="ECO:0000256" key="6">
    <source>
        <dbReference type="ARBA" id="ARBA00023136"/>
    </source>
</evidence>
<proteinExistence type="predicted"/>
<dbReference type="EMBL" id="CP060394">
    <property type="protein sequence ID" value="QNI33600.1"/>
    <property type="molecule type" value="Genomic_DNA"/>
</dbReference>
<dbReference type="CDD" id="cd06173">
    <property type="entry name" value="MFS_MefA_like"/>
    <property type="match status" value="1"/>
</dbReference>
<keyword evidence="2" id="KW-0813">Transport</keyword>
<name>A0A7G8BM30_9BACT</name>
<keyword evidence="10" id="KW-1185">Reference proteome</keyword>
<dbReference type="SUPFAM" id="SSF103473">
    <property type="entry name" value="MFS general substrate transporter"/>
    <property type="match status" value="1"/>
</dbReference>
<dbReference type="PANTHER" id="PTHR23513">
    <property type="entry name" value="INTEGRAL MEMBRANE EFFLUX PROTEIN-RELATED"/>
    <property type="match status" value="1"/>
</dbReference>
<evidence type="ECO:0000259" key="8">
    <source>
        <dbReference type="PROSITE" id="PS50850"/>
    </source>
</evidence>
<evidence type="ECO:0000256" key="2">
    <source>
        <dbReference type="ARBA" id="ARBA00022448"/>
    </source>
</evidence>
<dbReference type="InterPro" id="IPR020846">
    <property type="entry name" value="MFS_dom"/>
</dbReference>
<gene>
    <name evidence="9" type="ORF">H7849_06580</name>
</gene>
<dbReference type="AlphaFoldDB" id="A0A7G8BM30"/>
<sequence>MAEETIQAELEPELKADIALDLPVAGKRWPPIVRALRNEDYRLFWSGCLVSNVGTWMQNVAQGWLVLELSNSSFWLGMVGFAASFPFLLFTLLGGVIADRVSKRHLLIAAQTGQMVLAFVLAALTYFKVVTIDQLALIAFLVGVSNAVGAPAYQAMVPRLVPPEDLQNAIALNSAQFNMSRIIGPTLGGYSMAWFGMAGNFFLNGLSFLAVLWPLHRMRYPVEKQERHTSVVQSLRDGLVYVNRSPQMRAIVMLIASASLLLLPFITFIPYFAKDVLKVGERGLGFLMACSGIGALLAAAVIASFPRIRWRGRVIVFFGLFVMTAVIVFCYSRIFALSAAMSFCEGFGMIISLSTVNVTMQQLSSDEMRGRVMSIYATSFLGLPPLGCLVIGEMSRFMPTEHAIAILTGLAMVCYLGFFVRSQALRELD</sequence>
<dbReference type="Gene3D" id="1.20.1250.20">
    <property type="entry name" value="MFS general substrate transporter like domains"/>
    <property type="match status" value="1"/>
</dbReference>
<dbReference type="GO" id="GO:0022857">
    <property type="term" value="F:transmembrane transporter activity"/>
    <property type="evidence" value="ECO:0007669"/>
    <property type="project" value="InterPro"/>
</dbReference>
<feature type="transmembrane region" description="Helical" evidence="7">
    <location>
        <begin position="372"/>
        <end position="392"/>
    </location>
</feature>
<feature type="transmembrane region" description="Helical" evidence="7">
    <location>
        <begin position="314"/>
        <end position="334"/>
    </location>
</feature>
<evidence type="ECO:0000256" key="3">
    <source>
        <dbReference type="ARBA" id="ARBA00022475"/>
    </source>
</evidence>
<feature type="transmembrane region" description="Helical" evidence="7">
    <location>
        <begin position="284"/>
        <end position="302"/>
    </location>
</feature>
<evidence type="ECO:0000313" key="9">
    <source>
        <dbReference type="EMBL" id="QNI33600.1"/>
    </source>
</evidence>
<dbReference type="KEGG" id="adin:H7849_06580"/>
<comment type="subcellular location">
    <subcellularLocation>
        <location evidence="1">Cell membrane</location>
        <topology evidence="1">Multi-pass membrane protein</topology>
    </subcellularLocation>
</comment>
<evidence type="ECO:0000256" key="1">
    <source>
        <dbReference type="ARBA" id="ARBA00004651"/>
    </source>
</evidence>
<dbReference type="RefSeq" id="WP_186745138.1">
    <property type="nucleotide sequence ID" value="NZ_CP060394.1"/>
</dbReference>
<keyword evidence="6 7" id="KW-0472">Membrane</keyword>
<keyword evidence="3" id="KW-1003">Cell membrane</keyword>
<dbReference type="PANTHER" id="PTHR23513:SF11">
    <property type="entry name" value="STAPHYLOFERRIN A TRANSPORTER"/>
    <property type="match status" value="1"/>
</dbReference>
<reference evidence="9 10" key="1">
    <citation type="submission" date="2020-08" db="EMBL/GenBank/DDBJ databases">
        <title>Edaphobacter telluris sp. nov. and Acidobacterium dinghuensis sp. nov., two acidobacteria isolated from forest soil.</title>
        <authorList>
            <person name="Fu J."/>
            <person name="Qiu L."/>
        </authorList>
    </citation>
    <scope>NUCLEOTIDE SEQUENCE [LARGE SCALE GENOMIC DNA]</scope>
    <source>
        <strain evidence="9">4Y35</strain>
    </source>
</reference>
<dbReference type="Pfam" id="PF05977">
    <property type="entry name" value="MFS_3"/>
    <property type="match status" value="1"/>
</dbReference>
<evidence type="ECO:0000256" key="4">
    <source>
        <dbReference type="ARBA" id="ARBA00022692"/>
    </source>
</evidence>
<evidence type="ECO:0000313" key="10">
    <source>
        <dbReference type="Proteomes" id="UP000515312"/>
    </source>
</evidence>
<keyword evidence="5 7" id="KW-1133">Transmembrane helix</keyword>
<feature type="transmembrane region" description="Helical" evidence="7">
    <location>
        <begin position="193"/>
        <end position="215"/>
    </location>
</feature>
<feature type="transmembrane region" description="Helical" evidence="7">
    <location>
        <begin position="251"/>
        <end position="272"/>
    </location>
</feature>
<feature type="domain" description="Major facilitator superfamily (MFS) profile" evidence="8">
    <location>
        <begin position="40"/>
        <end position="426"/>
    </location>
</feature>